<reference evidence="2 3" key="1">
    <citation type="submission" date="2016-10" db="EMBL/GenBank/DDBJ databases">
        <authorList>
            <person name="de Groot N.N."/>
        </authorList>
    </citation>
    <scope>NUCLEOTIDE SEQUENCE [LARGE SCALE GENOMIC DNA]</scope>
    <source>
        <strain evidence="2 3">DSM 21019</strain>
    </source>
</reference>
<name>A0A1I6HIX7_9FLAO</name>
<dbReference type="Pfam" id="PF10263">
    <property type="entry name" value="SprT-like"/>
    <property type="match status" value="1"/>
</dbReference>
<proteinExistence type="predicted"/>
<gene>
    <name evidence="2" type="ORF">SAMN04490243_2804</name>
</gene>
<dbReference type="EMBL" id="FOYQ01000002">
    <property type="protein sequence ID" value="SFR54435.1"/>
    <property type="molecule type" value="Genomic_DNA"/>
</dbReference>
<dbReference type="Proteomes" id="UP000199534">
    <property type="component" value="Unassembled WGS sequence"/>
</dbReference>
<organism evidence="2 3">
    <name type="scientific">Robiginitalea myxolifaciens</name>
    <dbReference type="NCBI Taxonomy" id="400055"/>
    <lineage>
        <taxon>Bacteria</taxon>
        <taxon>Pseudomonadati</taxon>
        <taxon>Bacteroidota</taxon>
        <taxon>Flavobacteriia</taxon>
        <taxon>Flavobacteriales</taxon>
        <taxon>Flavobacteriaceae</taxon>
        <taxon>Robiginitalea</taxon>
    </lineage>
</organism>
<evidence type="ECO:0000313" key="3">
    <source>
        <dbReference type="Proteomes" id="UP000199534"/>
    </source>
</evidence>
<dbReference type="InterPro" id="IPR006640">
    <property type="entry name" value="SprT-like_domain"/>
</dbReference>
<evidence type="ECO:0000313" key="2">
    <source>
        <dbReference type="EMBL" id="SFR54435.1"/>
    </source>
</evidence>
<keyword evidence="3" id="KW-1185">Reference proteome</keyword>
<dbReference type="STRING" id="400055.SAMN04490243_2804"/>
<dbReference type="RefSeq" id="WP_092983272.1">
    <property type="nucleotide sequence ID" value="NZ_FOYQ01000002.1"/>
</dbReference>
<accession>A0A1I6HIX7</accession>
<sequence length="198" mass="22877">MEAILAKYIPEQAVAPCMELIAGNGVHLKIVSKRQTRHGDYRRMPDGRHMITVNAGTNPYRFLITLIHEIAHLVAFERFGRAIKPHGKEWKHTFQQLMLPFLRPQIFPQRLLPVLAHHFKNPKASSSTDSVLALALAHYDQRESAVQYVYQIPEGGKFRWNNGRVFQRGVQLRKRFQCMDLATGKLYLFQPHAEIEPL</sequence>
<dbReference type="GO" id="GO:0006950">
    <property type="term" value="P:response to stress"/>
    <property type="evidence" value="ECO:0007669"/>
    <property type="project" value="UniProtKB-ARBA"/>
</dbReference>
<protein>
    <submittedName>
        <fullName evidence="2">SprT-like family protein</fullName>
    </submittedName>
</protein>
<dbReference type="AlphaFoldDB" id="A0A1I6HIX7"/>
<dbReference type="OrthoDB" id="267364at2"/>
<feature type="domain" description="SprT-like" evidence="1">
    <location>
        <begin position="63"/>
        <end position="97"/>
    </location>
</feature>
<evidence type="ECO:0000259" key="1">
    <source>
        <dbReference type="Pfam" id="PF10263"/>
    </source>
</evidence>